<dbReference type="AlphaFoldDB" id="A0A0A1Z190"/>
<dbReference type="PANTHER" id="PTHR33677">
    <property type="entry name" value="TRANSCRIPTIONAL REPRESSOR FRMR-RELATED"/>
    <property type="match status" value="1"/>
</dbReference>
<evidence type="ECO:0000256" key="1">
    <source>
        <dbReference type="ARBA" id="ARBA00005260"/>
    </source>
</evidence>
<gene>
    <name evidence="2" type="ORF">K814_0110500</name>
</gene>
<evidence type="ECO:0000313" key="2">
    <source>
        <dbReference type="EMBL" id="KGE68060.1"/>
    </source>
</evidence>
<dbReference type="GO" id="GO:0003677">
    <property type="term" value="F:DNA binding"/>
    <property type="evidence" value="ECO:0007669"/>
    <property type="project" value="InterPro"/>
</dbReference>
<dbReference type="RefSeq" id="WP_007182548.1">
    <property type="nucleotide sequence ID" value="NZ_ASGY01000075.1"/>
</dbReference>
<dbReference type="Gene3D" id="1.20.58.1000">
    <property type="entry name" value="Metal-sensitive repressor, helix protomer"/>
    <property type="match status" value="1"/>
</dbReference>
<dbReference type="NCBIfam" id="NF008464">
    <property type="entry name" value="PRK11352.1"/>
    <property type="match status" value="1"/>
</dbReference>
<dbReference type="InterPro" id="IPR003735">
    <property type="entry name" value="Metal_Tscrpt_repr"/>
</dbReference>
<reference evidence="2 3" key="1">
    <citation type="journal article" date="2013" name="Genome Announc.">
        <title>Draft Genome Sequence of Pseudomonas fluorescens LMG 5329, a White Line-Inducing Principle-Producing Bioindicator for the Mushroom Pathogen Pseudomonas tolaasii.</title>
        <authorList>
            <person name="Ghequire M.G."/>
            <person name="Rokni-Zadeh H."/>
            <person name="Zarrineh P."/>
            <person name="De Mot R."/>
        </authorList>
    </citation>
    <scope>NUCLEOTIDE SEQUENCE [LARGE SCALE GENOMIC DNA]</scope>
    <source>
        <strain evidence="2 3">LMG 5329</strain>
    </source>
</reference>
<dbReference type="OrthoDB" id="9806052at2"/>
<name>A0A0A1Z190_PSEFL</name>
<dbReference type="Proteomes" id="UP000030060">
    <property type="component" value="Unassembled WGS sequence"/>
</dbReference>
<dbReference type="Pfam" id="PF02583">
    <property type="entry name" value="Trns_repr_metal"/>
    <property type="match status" value="1"/>
</dbReference>
<organism evidence="2 3">
    <name type="scientific">Pseudomonas fluorescens LMG 5329</name>
    <dbReference type="NCBI Taxonomy" id="1324332"/>
    <lineage>
        <taxon>Bacteria</taxon>
        <taxon>Pseudomonadati</taxon>
        <taxon>Pseudomonadota</taxon>
        <taxon>Gammaproteobacteria</taxon>
        <taxon>Pseudomonadales</taxon>
        <taxon>Pseudomonadaceae</taxon>
        <taxon>Pseudomonas</taxon>
    </lineage>
</organism>
<proteinExistence type="inferred from homology"/>
<comment type="similarity">
    <text evidence="1">Belongs to the FrmR/RcnR family.</text>
</comment>
<evidence type="ECO:0000313" key="3">
    <source>
        <dbReference type="Proteomes" id="UP000030060"/>
    </source>
</evidence>
<dbReference type="CDD" id="cd10153">
    <property type="entry name" value="RcnR-FrmR-like_DUF156"/>
    <property type="match status" value="1"/>
</dbReference>
<comment type="caution">
    <text evidence="2">The sequence shown here is derived from an EMBL/GenBank/DDBJ whole genome shotgun (WGS) entry which is preliminary data.</text>
</comment>
<protein>
    <submittedName>
        <fullName evidence="2">Regulator</fullName>
    </submittedName>
</protein>
<accession>A0A0A1Z190</accession>
<dbReference type="GO" id="GO:0046872">
    <property type="term" value="F:metal ion binding"/>
    <property type="evidence" value="ECO:0007669"/>
    <property type="project" value="InterPro"/>
</dbReference>
<sequence>MPHSPEEKKQALTRIRRIKGQVATLEQALDAGAECPAILQQLAAVRGAVNGLMATVLESYLREEFPSSEIRSDSQNKSIDETISIVRSYLR</sequence>
<dbReference type="PANTHER" id="PTHR33677:SF5">
    <property type="entry name" value="TRANSCRIPTIONAL REPRESSOR FRMR"/>
    <property type="match status" value="1"/>
</dbReference>
<dbReference type="EMBL" id="ASGY01000075">
    <property type="protein sequence ID" value="KGE68060.1"/>
    <property type="molecule type" value="Genomic_DNA"/>
</dbReference>
<dbReference type="GO" id="GO:0045892">
    <property type="term" value="P:negative regulation of DNA-templated transcription"/>
    <property type="evidence" value="ECO:0007669"/>
    <property type="project" value="UniProtKB-ARBA"/>
</dbReference>
<dbReference type="InterPro" id="IPR038390">
    <property type="entry name" value="Metal_Tscrpt_repr_sf"/>
</dbReference>